<proteinExistence type="predicted"/>
<dbReference type="Proteomes" id="UP000478052">
    <property type="component" value="Unassembled WGS sequence"/>
</dbReference>
<evidence type="ECO:0000256" key="1">
    <source>
        <dbReference type="SAM" id="MobiDB-lite"/>
    </source>
</evidence>
<keyword evidence="3" id="KW-1185">Reference proteome</keyword>
<organism evidence="2 3">
    <name type="scientific">Aphis craccivora</name>
    <name type="common">Cowpea aphid</name>
    <dbReference type="NCBI Taxonomy" id="307492"/>
    <lineage>
        <taxon>Eukaryota</taxon>
        <taxon>Metazoa</taxon>
        <taxon>Ecdysozoa</taxon>
        <taxon>Arthropoda</taxon>
        <taxon>Hexapoda</taxon>
        <taxon>Insecta</taxon>
        <taxon>Pterygota</taxon>
        <taxon>Neoptera</taxon>
        <taxon>Paraneoptera</taxon>
        <taxon>Hemiptera</taxon>
        <taxon>Sternorrhyncha</taxon>
        <taxon>Aphidomorpha</taxon>
        <taxon>Aphidoidea</taxon>
        <taxon>Aphididae</taxon>
        <taxon>Aphidini</taxon>
        <taxon>Aphis</taxon>
        <taxon>Aphis</taxon>
    </lineage>
</organism>
<accession>A0A6G0ZCH1</accession>
<reference evidence="2 3" key="1">
    <citation type="submission" date="2019-08" db="EMBL/GenBank/DDBJ databases">
        <title>Whole genome of Aphis craccivora.</title>
        <authorList>
            <person name="Voronova N.V."/>
            <person name="Shulinski R.S."/>
            <person name="Bandarenka Y.V."/>
            <person name="Zhorov D.G."/>
            <person name="Warner D."/>
        </authorList>
    </citation>
    <scope>NUCLEOTIDE SEQUENCE [LARGE SCALE GENOMIC DNA]</scope>
    <source>
        <strain evidence="2">180601</strain>
        <tissue evidence="2">Whole Body</tissue>
    </source>
</reference>
<comment type="caution">
    <text evidence="2">The sequence shown here is derived from an EMBL/GenBank/DDBJ whole genome shotgun (WGS) entry which is preliminary data.</text>
</comment>
<feature type="non-terminal residue" evidence="2">
    <location>
        <position position="1"/>
    </location>
</feature>
<name>A0A6G0ZCH1_APHCR</name>
<gene>
    <name evidence="2" type="ORF">FWK35_00029227</name>
</gene>
<evidence type="ECO:0000313" key="2">
    <source>
        <dbReference type="EMBL" id="KAF0768543.1"/>
    </source>
</evidence>
<sequence>NNYDYSKKEQRRVADVLLPLTLNAAVVYDCRTEPGRGGRCPTHTQTASVAVNDSSQRVPNARATSRRGFQYFLPPPYSPTKKNKFSYEDPRYALPRPSPHQNIPAP</sequence>
<protein>
    <submittedName>
        <fullName evidence="2">Uncharacterized protein</fullName>
    </submittedName>
</protein>
<dbReference type="EMBL" id="VUJU01000752">
    <property type="protein sequence ID" value="KAF0768543.1"/>
    <property type="molecule type" value="Genomic_DNA"/>
</dbReference>
<feature type="compositionally biased region" description="Polar residues" evidence="1">
    <location>
        <begin position="42"/>
        <end position="58"/>
    </location>
</feature>
<dbReference type="AlphaFoldDB" id="A0A6G0ZCH1"/>
<feature type="region of interest" description="Disordered" evidence="1">
    <location>
        <begin position="35"/>
        <end position="106"/>
    </location>
</feature>
<evidence type="ECO:0000313" key="3">
    <source>
        <dbReference type="Proteomes" id="UP000478052"/>
    </source>
</evidence>